<organism evidence="2">
    <name type="scientific">Ananas comosus var. bracteatus</name>
    <name type="common">red pineapple</name>
    <dbReference type="NCBI Taxonomy" id="296719"/>
    <lineage>
        <taxon>Eukaryota</taxon>
        <taxon>Viridiplantae</taxon>
        <taxon>Streptophyta</taxon>
        <taxon>Embryophyta</taxon>
        <taxon>Tracheophyta</taxon>
        <taxon>Spermatophyta</taxon>
        <taxon>Magnoliopsida</taxon>
        <taxon>Liliopsida</taxon>
        <taxon>Poales</taxon>
        <taxon>Bromeliaceae</taxon>
        <taxon>Bromelioideae</taxon>
        <taxon>Ananas</taxon>
    </lineage>
</organism>
<evidence type="ECO:0000256" key="1">
    <source>
        <dbReference type="SAM" id="MobiDB-lite"/>
    </source>
</evidence>
<feature type="region of interest" description="Disordered" evidence="1">
    <location>
        <begin position="122"/>
        <end position="149"/>
    </location>
</feature>
<feature type="region of interest" description="Disordered" evidence="1">
    <location>
        <begin position="62"/>
        <end position="100"/>
    </location>
</feature>
<accession>A0A6V7NGP1</accession>
<proteinExistence type="predicted"/>
<sequence>MAACYKPIAGFAVTARFEIAFACDLLGGPRRQVSSTSPPRVSTYARGRVTPRFDRAFVETAQTCSEPDPSRAPPRPAPTPTRGALRGLPGCRSTHSEVAHLPRRSLRPKPSLIADCAKAAHSLPRRCRGRPTSASPRPSASPTSAPKAALLRDDLYTRLSVARSETAFSSSCSSPPPLTRCSICDHNEPRRRFRLRRLKRSTRRRRTRCRMRRRLVRGDELLADVNSELSTVDMLVDTCQDSFDVFPDVDSSPLANMQTNLSRLVSKIKVRISEISNTKRKDSAQHNKKAWRVAIYGEIISVS</sequence>
<dbReference type="AlphaFoldDB" id="A0A6V7NGP1"/>
<feature type="compositionally biased region" description="Low complexity" evidence="1">
    <location>
        <begin position="130"/>
        <end position="149"/>
    </location>
</feature>
<reference evidence="2" key="1">
    <citation type="submission" date="2020-07" db="EMBL/GenBank/DDBJ databases">
        <authorList>
            <person name="Lin J."/>
        </authorList>
    </citation>
    <scope>NUCLEOTIDE SEQUENCE</scope>
</reference>
<gene>
    <name evidence="2" type="ORF">CB5_LOCUS952</name>
</gene>
<feature type="compositionally biased region" description="Pro residues" evidence="1">
    <location>
        <begin position="70"/>
        <end position="79"/>
    </location>
</feature>
<dbReference type="EMBL" id="LR862138">
    <property type="protein sequence ID" value="CAD1817741.1"/>
    <property type="molecule type" value="Genomic_DNA"/>
</dbReference>
<evidence type="ECO:0000313" key="2">
    <source>
        <dbReference type="EMBL" id="CAD1817741.1"/>
    </source>
</evidence>
<protein>
    <submittedName>
        <fullName evidence="2">Uncharacterized protein</fullName>
    </submittedName>
</protein>
<name>A0A6V7NGP1_ANACO</name>